<dbReference type="SUPFAM" id="SSF56281">
    <property type="entry name" value="Metallo-hydrolase/oxidoreductase"/>
    <property type="match status" value="1"/>
</dbReference>
<dbReference type="InterPro" id="IPR036388">
    <property type="entry name" value="WH-like_DNA-bd_sf"/>
</dbReference>
<dbReference type="RefSeq" id="WP_114534198.1">
    <property type="nucleotide sequence ID" value="NZ_JAQDVM010000013.1"/>
</dbReference>
<evidence type="ECO:0000313" key="2">
    <source>
        <dbReference type="EMBL" id="RDB69389.1"/>
    </source>
</evidence>
<dbReference type="SMART" id="SM00849">
    <property type="entry name" value="Lactamase_B"/>
    <property type="match status" value="1"/>
</dbReference>
<evidence type="ECO:0000313" key="3">
    <source>
        <dbReference type="Proteomes" id="UP000253970"/>
    </source>
</evidence>
<sequence>MQAAVMQRPVVSTGRASWGSRRVSAHARVILADNPSPLTYLGTNTWILADPGSPACVVVDPGPDSAPHLRAVQRACAEDGHEVAAVLLTHDHADHAEGAERFAAMTGAPVLSRRSGTLPDGPLDLGAGAPRLEAVPLPGHASDLVGFLMPSDASVVTGDMLFKQSSTLICWPDGSLAAYLESLERLRATVVERNVARLLTAHGPLIDHPLEAIDRGYRHRLDRLERVRAASEAGAGLDVDRIIEAVYQDVDARLDPAARINIQAQLEYLAQSGKLPS</sequence>
<feature type="domain" description="Metallo-beta-lactamase" evidence="1">
    <location>
        <begin position="42"/>
        <end position="202"/>
    </location>
</feature>
<reference evidence="2 3" key="1">
    <citation type="journal article" date="2018" name="Elife">
        <title>Discovery and characterization of a prevalent human gut bacterial enzyme sufficient for the inactivation of a family of plant toxins.</title>
        <authorList>
            <person name="Koppel N."/>
            <person name="Bisanz J.E."/>
            <person name="Pandelia M.E."/>
            <person name="Turnbaugh P.J."/>
            <person name="Balskus E.P."/>
        </authorList>
    </citation>
    <scope>NUCLEOTIDE SEQUENCE [LARGE SCALE GENOMIC DNA]</scope>
    <source>
        <strain evidence="2 3">W1 BHI 6</strain>
    </source>
</reference>
<protein>
    <recommendedName>
        <fullName evidence="1">Metallo-beta-lactamase domain-containing protein</fullName>
    </recommendedName>
</protein>
<dbReference type="Pfam" id="PF12706">
    <property type="entry name" value="Lactamase_B_2"/>
    <property type="match status" value="1"/>
</dbReference>
<dbReference type="PANTHER" id="PTHR23131:SF0">
    <property type="entry name" value="ENDORIBONUCLEASE LACTB2"/>
    <property type="match status" value="1"/>
</dbReference>
<dbReference type="InterPro" id="IPR001279">
    <property type="entry name" value="Metallo-B-lactamas"/>
</dbReference>
<dbReference type="EMBL" id="PPTU01000014">
    <property type="protein sequence ID" value="RDB69389.1"/>
    <property type="molecule type" value="Genomic_DNA"/>
</dbReference>
<dbReference type="Gene3D" id="1.10.10.10">
    <property type="entry name" value="Winged helix-like DNA-binding domain superfamily/Winged helix DNA-binding domain"/>
    <property type="match status" value="1"/>
</dbReference>
<name>A0A369MD20_EGGLN</name>
<dbReference type="InterPro" id="IPR050662">
    <property type="entry name" value="Sec-metab_biosynth-thioest"/>
</dbReference>
<dbReference type="PANTHER" id="PTHR23131">
    <property type="entry name" value="ENDORIBONUCLEASE LACTB2"/>
    <property type="match status" value="1"/>
</dbReference>
<organism evidence="2 3">
    <name type="scientific">Eggerthella lenta</name>
    <name type="common">Eubacterium lentum</name>
    <dbReference type="NCBI Taxonomy" id="84112"/>
    <lineage>
        <taxon>Bacteria</taxon>
        <taxon>Bacillati</taxon>
        <taxon>Actinomycetota</taxon>
        <taxon>Coriobacteriia</taxon>
        <taxon>Eggerthellales</taxon>
        <taxon>Eggerthellaceae</taxon>
        <taxon>Eggerthella</taxon>
    </lineage>
</organism>
<dbReference type="CDD" id="cd16278">
    <property type="entry name" value="metallo-hydrolase-like_MBL-fold"/>
    <property type="match status" value="1"/>
</dbReference>
<accession>A0A369MD20</accession>
<proteinExistence type="predicted"/>
<evidence type="ECO:0000259" key="1">
    <source>
        <dbReference type="SMART" id="SM00849"/>
    </source>
</evidence>
<dbReference type="AlphaFoldDB" id="A0A369MD20"/>
<dbReference type="InterPro" id="IPR036866">
    <property type="entry name" value="RibonucZ/Hydroxyglut_hydro"/>
</dbReference>
<dbReference type="Gene3D" id="3.60.15.10">
    <property type="entry name" value="Ribonuclease Z/Hydroxyacylglutathione hydrolase-like"/>
    <property type="match status" value="1"/>
</dbReference>
<dbReference type="Proteomes" id="UP000253970">
    <property type="component" value="Unassembled WGS sequence"/>
</dbReference>
<comment type="caution">
    <text evidence="2">The sequence shown here is derived from an EMBL/GenBank/DDBJ whole genome shotgun (WGS) entry which is preliminary data.</text>
</comment>
<gene>
    <name evidence="2" type="ORF">C1875_09880</name>
</gene>